<evidence type="ECO:0000256" key="4">
    <source>
        <dbReference type="SAM" id="MobiDB-lite"/>
    </source>
</evidence>
<dbReference type="Gene3D" id="1.10.10.10">
    <property type="entry name" value="Winged helix-like DNA-binding domain superfamily/Winged helix DNA-binding domain"/>
    <property type="match status" value="1"/>
</dbReference>
<keyword evidence="2" id="KW-0238">DNA-binding</keyword>
<evidence type="ECO:0000256" key="1">
    <source>
        <dbReference type="ARBA" id="ARBA00023015"/>
    </source>
</evidence>
<dbReference type="EMBL" id="JARAWP010000004">
    <property type="protein sequence ID" value="MDX3017802.1"/>
    <property type="molecule type" value="Genomic_DNA"/>
</dbReference>
<evidence type="ECO:0000256" key="3">
    <source>
        <dbReference type="ARBA" id="ARBA00023163"/>
    </source>
</evidence>
<dbReference type="GO" id="GO:0003677">
    <property type="term" value="F:DNA binding"/>
    <property type="evidence" value="ECO:0007669"/>
    <property type="project" value="UniProtKB-KW"/>
</dbReference>
<dbReference type="PANTHER" id="PTHR43132">
    <property type="entry name" value="ARSENICAL RESISTANCE OPERON REPRESSOR ARSR-RELATED"/>
    <property type="match status" value="1"/>
</dbReference>
<keyword evidence="3" id="KW-0804">Transcription</keyword>
<evidence type="ECO:0000313" key="8">
    <source>
        <dbReference type="Proteomes" id="UP001272987"/>
    </source>
</evidence>
<reference evidence="6 8" key="1">
    <citation type="journal article" date="2023" name="Microb. Genom.">
        <title>Mesoterricola silvestris gen. nov., sp. nov., Mesoterricola sediminis sp. nov., Geothrix oryzae sp. nov., Geothrix edaphica sp. nov., Geothrix rubra sp. nov., and Geothrix limicola sp. nov., six novel members of Acidobacteriota isolated from soils.</title>
        <authorList>
            <person name="Weisberg A.J."/>
            <person name="Pearce E."/>
            <person name="Kramer C.G."/>
            <person name="Chang J.H."/>
            <person name="Clarke C.R."/>
        </authorList>
    </citation>
    <scope>NUCLEOTIDE SEQUENCE</scope>
    <source>
        <strain evidence="7 8">NB05-1H</strain>
        <strain evidence="6">NRRL_B-16521</strain>
    </source>
</reference>
<dbReference type="EMBL" id="JARAWC010000007">
    <property type="protein sequence ID" value="MDX2960516.1"/>
    <property type="molecule type" value="Genomic_DNA"/>
</dbReference>
<dbReference type="InterPro" id="IPR051011">
    <property type="entry name" value="Metal_resp_trans_reg"/>
</dbReference>
<dbReference type="InterPro" id="IPR036390">
    <property type="entry name" value="WH_DNA-bd_sf"/>
</dbReference>
<sequence length="293" mass="31379">MTIASTGDPAVETALAADLLRRRSGGAIFGRWRDLVSQAAPLRLPSRPSVPDHLTLLAQASGAAVLRDWTGGRDSAADSDFFDHVLAPYWERVNAYLRADAEHRSRIFLGGGVEALLGTLHARIEWNSPVLELDNGLDGEFHPRGASLTVVPSLFLHSRPVVYTGGTSPVLVYPVPLDAVTAAALWDEPEQQDRALGALMGRTRASVLLALTENCTTTELGRRLGISAAAASQHTTVLRAAGLITSSRRLNAVVHSLTDLGLTLLREGEEFPRDGEELPGADAECPPECRRAS</sequence>
<dbReference type="GO" id="GO:0003700">
    <property type="term" value="F:DNA-binding transcription factor activity"/>
    <property type="evidence" value="ECO:0007669"/>
    <property type="project" value="InterPro"/>
</dbReference>
<name>A0AAP6EFR5_9ACTN</name>
<evidence type="ECO:0000313" key="9">
    <source>
        <dbReference type="Proteomes" id="UP001282288"/>
    </source>
</evidence>
<keyword evidence="1" id="KW-0805">Transcription regulation</keyword>
<proteinExistence type="predicted"/>
<accession>A0AAP6EFR5</accession>
<protein>
    <submittedName>
        <fullName evidence="6">Winged helix-turn-helix domain-containing protein</fullName>
    </submittedName>
</protein>
<evidence type="ECO:0000313" key="6">
    <source>
        <dbReference type="EMBL" id="MDX2960516.1"/>
    </source>
</evidence>
<evidence type="ECO:0000256" key="2">
    <source>
        <dbReference type="ARBA" id="ARBA00023125"/>
    </source>
</evidence>
<dbReference type="Proteomes" id="UP001282288">
    <property type="component" value="Unassembled WGS sequence"/>
</dbReference>
<dbReference type="SMART" id="SM00418">
    <property type="entry name" value="HTH_ARSR"/>
    <property type="match status" value="1"/>
</dbReference>
<gene>
    <name evidence="6" type="ORF">PV399_12435</name>
    <name evidence="7" type="ORF">PV666_07900</name>
</gene>
<dbReference type="CDD" id="cd00090">
    <property type="entry name" value="HTH_ARSR"/>
    <property type="match status" value="1"/>
</dbReference>
<evidence type="ECO:0000259" key="5">
    <source>
        <dbReference type="SMART" id="SM00418"/>
    </source>
</evidence>
<evidence type="ECO:0000313" key="7">
    <source>
        <dbReference type="EMBL" id="MDX3017802.1"/>
    </source>
</evidence>
<dbReference type="SUPFAM" id="SSF46785">
    <property type="entry name" value="Winged helix' DNA-binding domain"/>
    <property type="match status" value="1"/>
</dbReference>
<organism evidence="6 9">
    <name type="scientific">Streptomyces acidiscabies</name>
    <dbReference type="NCBI Taxonomy" id="42234"/>
    <lineage>
        <taxon>Bacteria</taxon>
        <taxon>Bacillati</taxon>
        <taxon>Actinomycetota</taxon>
        <taxon>Actinomycetes</taxon>
        <taxon>Kitasatosporales</taxon>
        <taxon>Streptomycetaceae</taxon>
        <taxon>Streptomyces</taxon>
    </lineage>
</organism>
<keyword evidence="8" id="KW-1185">Reference proteome</keyword>
<dbReference type="InterPro" id="IPR001845">
    <property type="entry name" value="HTH_ArsR_DNA-bd_dom"/>
</dbReference>
<feature type="region of interest" description="Disordered" evidence="4">
    <location>
        <begin position="270"/>
        <end position="293"/>
    </location>
</feature>
<dbReference type="PANTHER" id="PTHR43132:SF8">
    <property type="entry name" value="HTH-TYPE TRANSCRIPTIONAL REGULATOR KMTR"/>
    <property type="match status" value="1"/>
</dbReference>
<comment type="caution">
    <text evidence="6">The sequence shown here is derived from an EMBL/GenBank/DDBJ whole genome shotgun (WGS) entry which is preliminary data.</text>
</comment>
<dbReference type="InterPro" id="IPR011991">
    <property type="entry name" value="ArsR-like_HTH"/>
</dbReference>
<feature type="domain" description="HTH arsR-type" evidence="5">
    <location>
        <begin position="194"/>
        <end position="270"/>
    </location>
</feature>
<dbReference type="RefSeq" id="WP_050987262.1">
    <property type="nucleotide sequence ID" value="NZ_BCMK01000002.1"/>
</dbReference>
<dbReference type="Proteomes" id="UP001272987">
    <property type="component" value="Unassembled WGS sequence"/>
</dbReference>
<dbReference type="GeneID" id="69811818"/>
<dbReference type="AlphaFoldDB" id="A0AAP6EFR5"/>
<dbReference type="InterPro" id="IPR036388">
    <property type="entry name" value="WH-like_DNA-bd_sf"/>
</dbReference>